<evidence type="ECO:0000313" key="5">
    <source>
        <dbReference type="EMBL" id="SBT18021.1"/>
    </source>
</evidence>
<evidence type="ECO:0000313" key="6">
    <source>
        <dbReference type="EMBL" id="SBT19871.1"/>
    </source>
</evidence>
<accession>A0A1C3JS11</accession>
<evidence type="ECO:0000256" key="1">
    <source>
        <dbReference type="ARBA" id="ARBA00023015"/>
    </source>
</evidence>
<dbReference type="InterPro" id="IPR018060">
    <property type="entry name" value="HTH_AraC"/>
</dbReference>
<evidence type="ECO:0000256" key="2">
    <source>
        <dbReference type="ARBA" id="ARBA00023125"/>
    </source>
</evidence>
<sequence length="360" mass="39940">MLTIACCRIINTVMSDIRAGVQSHWGASGLSVLLKNFPDCASWTSTEKAHYIDIDQQAACLIGFDQEYLQLSRGRYNGWFKTVLLGSEIGLFFESFDQVLDQWGACPKDQHGFIFLMEGSPDILLNGNPFDPDCIMYTAPGSGFDCNSGPGTKFGVISVSTEAFELFLAASQQNENWDNTLMPPSQLIRSAIRAQTLRQMTRQGLQLADEASTPSPAEGALAGFETSLISLLISFVLSAKDSGSFENRRQASIRNRAAFQARAFVHEMGATNVSVVDLVHYLGTSRRKLEYDFRNHFGIGPAEYIRVIKLNEFRSALLHESNHDRSIGDIAAGLGIWHLSRLAQYYQIQFGELPSQTRCL</sequence>
<dbReference type="PROSITE" id="PS01124">
    <property type="entry name" value="HTH_ARAC_FAMILY_2"/>
    <property type="match status" value="1"/>
</dbReference>
<evidence type="ECO:0000256" key="3">
    <source>
        <dbReference type="ARBA" id="ARBA00023163"/>
    </source>
</evidence>
<dbReference type="Proteomes" id="UP000092840">
    <property type="component" value="Unassembled WGS sequence"/>
</dbReference>
<name>A0A1C3JS11_9GAMM</name>
<dbReference type="AlphaFoldDB" id="A0A1C3JS11"/>
<dbReference type="EMBL" id="FLRB01000004">
    <property type="protein sequence ID" value="SBT19871.1"/>
    <property type="molecule type" value="Genomic_DNA"/>
</dbReference>
<dbReference type="SMART" id="SM00342">
    <property type="entry name" value="HTH_ARAC"/>
    <property type="match status" value="1"/>
</dbReference>
<dbReference type="Gene3D" id="1.10.10.60">
    <property type="entry name" value="Homeodomain-like"/>
    <property type="match status" value="1"/>
</dbReference>
<reference evidence="6 7" key="1">
    <citation type="submission" date="2016-06" db="EMBL/GenBank/DDBJ databases">
        <authorList>
            <person name="Rodrigo-Torres L."/>
            <person name="Arahal D.R."/>
        </authorList>
    </citation>
    <scope>NUCLEOTIDE SEQUENCE [LARGE SCALE GENOMIC DNA]</scope>
    <source>
        <strain evidence="6 7">CECT 5116</strain>
    </source>
</reference>
<keyword evidence="3" id="KW-0804">Transcription</keyword>
<evidence type="ECO:0000259" key="4">
    <source>
        <dbReference type="PROSITE" id="PS01124"/>
    </source>
</evidence>
<dbReference type="Pfam" id="PF12833">
    <property type="entry name" value="HTH_18"/>
    <property type="match status" value="1"/>
</dbReference>
<dbReference type="PANTHER" id="PTHR46796">
    <property type="entry name" value="HTH-TYPE TRANSCRIPTIONAL ACTIVATOR RHAS-RELATED"/>
    <property type="match status" value="1"/>
</dbReference>
<dbReference type="GO" id="GO:0043565">
    <property type="term" value="F:sequence-specific DNA binding"/>
    <property type="evidence" value="ECO:0007669"/>
    <property type="project" value="InterPro"/>
</dbReference>
<proteinExistence type="predicted"/>
<organism evidence="5 8">
    <name type="scientific">Marinomonas gallaica</name>
    <dbReference type="NCBI Taxonomy" id="1806667"/>
    <lineage>
        <taxon>Bacteria</taxon>
        <taxon>Pseudomonadati</taxon>
        <taxon>Pseudomonadota</taxon>
        <taxon>Gammaproteobacteria</taxon>
        <taxon>Oceanospirillales</taxon>
        <taxon>Oceanospirillaceae</taxon>
        <taxon>Marinomonas</taxon>
    </lineage>
</organism>
<dbReference type="Proteomes" id="UP000092871">
    <property type="component" value="Unassembled WGS sequence"/>
</dbReference>
<keyword evidence="2" id="KW-0238">DNA-binding</keyword>
<gene>
    <name evidence="5" type="ORF">MGA5115_02139</name>
    <name evidence="6" type="ORF">MGA5116_00454</name>
</gene>
<feature type="domain" description="HTH araC/xylS-type" evidence="4">
    <location>
        <begin position="259"/>
        <end position="360"/>
    </location>
</feature>
<dbReference type="InterPro" id="IPR050204">
    <property type="entry name" value="AraC_XylS_family_regulators"/>
</dbReference>
<dbReference type="OrthoDB" id="5740883at2"/>
<keyword evidence="7" id="KW-1185">Reference proteome</keyword>
<dbReference type="PANTHER" id="PTHR46796:SF12">
    <property type="entry name" value="HTH-TYPE DNA-BINDING TRANSCRIPTIONAL ACTIVATOR EUTR"/>
    <property type="match status" value="1"/>
</dbReference>
<dbReference type="EMBL" id="FLRA01000016">
    <property type="protein sequence ID" value="SBT18021.1"/>
    <property type="molecule type" value="Genomic_DNA"/>
</dbReference>
<keyword evidence="1" id="KW-0805">Transcription regulation</keyword>
<evidence type="ECO:0000313" key="8">
    <source>
        <dbReference type="Proteomes" id="UP000092871"/>
    </source>
</evidence>
<protein>
    <submittedName>
        <fullName evidence="5">Transcriptional regulator EutR</fullName>
    </submittedName>
</protein>
<reference evidence="5 8" key="2">
    <citation type="submission" date="2016-06" db="EMBL/GenBank/DDBJ databases">
        <authorList>
            <person name="Kjaerup R.B."/>
            <person name="Dalgaard T.S."/>
            <person name="Juul-Madsen H.R."/>
        </authorList>
    </citation>
    <scope>NUCLEOTIDE SEQUENCE [LARGE SCALE GENOMIC DNA]</scope>
    <source>
        <strain evidence="5 8">CECT 5115</strain>
    </source>
</reference>
<dbReference type="GO" id="GO:0003700">
    <property type="term" value="F:DNA-binding transcription factor activity"/>
    <property type="evidence" value="ECO:0007669"/>
    <property type="project" value="InterPro"/>
</dbReference>
<evidence type="ECO:0000313" key="7">
    <source>
        <dbReference type="Proteomes" id="UP000092840"/>
    </source>
</evidence>